<dbReference type="InterPro" id="IPR011083">
    <property type="entry name" value="Phage_tail_collar_dom"/>
</dbReference>
<gene>
    <name evidence="2" type="ORF">HDF12_001421</name>
</gene>
<evidence type="ECO:0000313" key="3">
    <source>
        <dbReference type="Proteomes" id="UP000534186"/>
    </source>
</evidence>
<evidence type="ECO:0000259" key="1">
    <source>
        <dbReference type="Pfam" id="PF07484"/>
    </source>
</evidence>
<feature type="domain" description="Phage tail collar" evidence="1">
    <location>
        <begin position="6"/>
        <end position="57"/>
    </location>
</feature>
<dbReference type="Pfam" id="PF07484">
    <property type="entry name" value="Collar"/>
    <property type="match status" value="1"/>
</dbReference>
<sequence>MDPFLGEIRVVAFNFVPAGWAACNGASLPINQNQALFALLGTQYGGDGTTTFNLPNLPDAKTHAVAGKDTAAPVHNIIAVNGMFPSRP</sequence>
<dbReference type="SUPFAM" id="SSF88874">
    <property type="entry name" value="Receptor-binding domain of short tail fibre protein gp12"/>
    <property type="match status" value="1"/>
</dbReference>
<name>A0A7Y9T2D4_9BACT</name>
<dbReference type="AlphaFoldDB" id="A0A7Y9T2D4"/>
<dbReference type="InterPro" id="IPR037053">
    <property type="entry name" value="Phage_tail_collar_dom_sf"/>
</dbReference>
<comment type="caution">
    <text evidence="2">The sequence shown here is derived from an EMBL/GenBank/DDBJ whole genome shotgun (WGS) entry which is preliminary data.</text>
</comment>
<protein>
    <submittedName>
        <fullName evidence="2">Microcystin-dependent protein</fullName>
    </submittedName>
</protein>
<dbReference type="EMBL" id="JACCCV010000001">
    <property type="protein sequence ID" value="NYF51056.1"/>
    <property type="molecule type" value="Genomic_DNA"/>
</dbReference>
<dbReference type="Proteomes" id="UP000534186">
    <property type="component" value="Unassembled WGS sequence"/>
</dbReference>
<accession>A0A7Y9T2D4</accession>
<proteinExistence type="predicted"/>
<dbReference type="Gene3D" id="3.90.1340.10">
    <property type="entry name" value="Phage tail collar domain"/>
    <property type="match status" value="1"/>
</dbReference>
<reference evidence="2 3" key="1">
    <citation type="submission" date="2020-07" db="EMBL/GenBank/DDBJ databases">
        <title>Genomic Encyclopedia of Type Strains, Phase IV (KMG-V): Genome sequencing to study the core and pangenomes of soil and plant-associated prokaryotes.</title>
        <authorList>
            <person name="Whitman W."/>
        </authorList>
    </citation>
    <scope>NUCLEOTIDE SEQUENCE [LARGE SCALE GENOMIC DNA]</scope>
    <source>
        <strain evidence="2 3">M8UP30</strain>
    </source>
</reference>
<organism evidence="2 3">
    <name type="scientific">Tunturiibacter lichenicola</name>
    <dbReference type="NCBI Taxonomy" id="2051959"/>
    <lineage>
        <taxon>Bacteria</taxon>
        <taxon>Pseudomonadati</taxon>
        <taxon>Acidobacteriota</taxon>
        <taxon>Terriglobia</taxon>
        <taxon>Terriglobales</taxon>
        <taxon>Acidobacteriaceae</taxon>
        <taxon>Tunturiibacter</taxon>
    </lineage>
</organism>
<evidence type="ECO:0000313" key="2">
    <source>
        <dbReference type="EMBL" id="NYF51056.1"/>
    </source>
</evidence>